<name>A0A8H3L776_9GLOM</name>
<evidence type="ECO:0000256" key="1">
    <source>
        <dbReference type="SAM" id="MobiDB-lite"/>
    </source>
</evidence>
<gene>
    <name evidence="2" type="ORF">RCL2_000771300</name>
</gene>
<sequence length="535" mass="63205">MRKRYIHSTDSSVKPFQIRNQFSHTSRNETTANSTEDNNEMLSEDIDMEDINRNDNESIYFQHYDNDIDLRDNVIDESSDKDGDDDDEEEDYNEEKDYNKEEDYNEKEDYFNEEGEEEEGHNDDEEEESHNDHNDEEEEEGNNNENNDIHQIIEALDKDEIPSCDGEFSPYFNDYTTTILFCWLQKHNISTKVYEDLANIIHNPQFEPTHVPIKISSKKTPSTSRGSKLSLGRLRAILKNDNEDYQSQIQKILNYDDLPGNLKGLSRQRRSLVEEVWLVDEPFPIIMTSQILEKATILITFQHQNIPEDSLHITEVIYKCNDRWHIRDVKLSYQHPSDYISIRDPPSSMPVYKLFLDLYYNDFGTFRNVYHSLSGVYVQFGNMPTHQRKLIKNHFVLEFVPFGGNFDEFMLPFVLEMKELEKEGEDDFIKIWKNFEIPKKWGNLPNSISHHNSFMMSDLLRLVMIMLFLLNQFLKKSSLKHNEAVAIQQRIDALRINLVSKSIISCWVYVAKTMKTVFNKEFTSDSYKELQQYLE</sequence>
<accession>A0A8H3L776</accession>
<feature type="compositionally biased region" description="Polar residues" evidence="1">
    <location>
        <begin position="8"/>
        <end position="36"/>
    </location>
</feature>
<dbReference type="AlphaFoldDB" id="A0A8H3L776"/>
<feature type="compositionally biased region" description="Acidic residues" evidence="1">
    <location>
        <begin position="82"/>
        <end position="94"/>
    </location>
</feature>
<dbReference type="Proteomes" id="UP000615446">
    <property type="component" value="Unassembled WGS sequence"/>
</dbReference>
<protein>
    <submittedName>
        <fullName evidence="2">Uncharacterized protein</fullName>
    </submittedName>
</protein>
<dbReference type="OrthoDB" id="2423173at2759"/>
<comment type="caution">
    <text evidence="2">The sequence shown here is derived from an EMBL/GenBank/DDBJ whole genome shotgun (WGS) entry which is preliminary data.</text>
</comment>
<proteinExistence type="predicted"/>
<evidence type="ECO:0000313" key="3">
    <source>
        <dbReference type="Proteomes" id="UP000615446"/>
    </source>
</evidence>
<evidence type="ECO:0000313" key="2">
    <source>
        <dbReference type="EMBL" id="GES80429.1"/>
    </source>
</evidence>
<organism evidence="2 3">
    <name type="scientific">Rhizophagus clarus</name>
    <dbReference type="NCBI Taxonomy" id="94130"/>
    <lineage>
        <taxon>Eukaryota</taxon>
        <taxon>Fungi</taxon>
        <taxon>Fungi incertae sedis</taxon>
        <taxon>Mucoromycota</taxon>
        <taxon>Glomeromycotina</taxon>
        <taxon>Glomeromycetes</taxon>
        <taxon>Glomerales</taxon>
        <taxon>Glomeraceae</taxon>
        <taxon>Rhizophagus</taxon>
    </lineage>
</organism>
<feature type="region of interest" description="Disordered" evidence="1">
    <location>
        <begin position="71"/>
        <end position="146"/>
    </location>
</feature>
<feature type="compositionally biased region" description="Basic and acidic residues" evidence="1">
    <location>
        <begin position="95"/>
        <end position="110"/>
    </location>
</feature>
<dbReference type="EMBL" id="BLAL01000049">
    <property type="protein sequence ID" value="GES80429.1"/>
    <property type="molecule type" value="Genomic_DNA"/>
</dbReference>
<reference evidence="2" key="1">
    <citation type="submission" date="2019-10" db="EMBL/GenBank/DDBJ databases">
        <title>Conservation and host-specific expression of non-tandemly repeated heterogenous ribosome RNA gene in arbuscular mycorrhizal fungi.</title>
        <authorList>
            <person name="Maeda T."/>
            <person name="Kobayashi Y."/>
            <person name="Nakagawa T."/>
            <person name="Ezawa T."/>
            <person name="Yamaguchi K."/>
            <person name="Bino T."/>
            <person name="Nishimoto Y."/>
            <person name="Shigenobu S."/>
            <person name="Kawaguchi M."/>
        </authorList>
    </citation>
    <scope>NUCLEOTIDE SEQUENCE</scope>
    <source>
        <strain evidence="2">HR1</strain>
    </source>
</reference>
<feature type="compositionally biased region" description="Basic and acidic residues" evidence="1">
    <location>
        <begin position="71"/>
        <end position="81"/>
    </location>
</feature>
<feature type="region of interest" description="Disordered" evidence="1">
    <location>
        <begin position="1"/>
        <end position="42"/>
    </location>
</feature>
<feature type="compositionally biased region" description="Acidic residues" evidence="1">
    <location>
        <begin position="111"/>
        <end position="142"/>
    </location>
</feature>